<dbReference type="GO" id="GO:0006357">
    <property type="term" value="P:regulation of transcription by RNA polymerase II"/>
    <property type="evidence" value="ECO:0007669"/>
    <property type="project" value="TreeGrafter"/>
</dbReference>
<dbReference type="AlphaFoldDB" id="A0A8D3E3I2"/>
<evidence type="ECO:0000256" key="4">
    <source>
        <dbReference type="ARBA" id="ARBA00023242"/>
    </source>
</evidence>
<dbReference type="InterPro" id="IPR000949">
    <property type="entry name" value="ELM2_dom"/>
</dbReference>
<comment type="subcellular location">
    <subcellularLocation>
        <location evidence="1">Nucleus</location>
    </subcellularLocation>
</comment>
<dbReference type="GeneTree" id="ENSGT00940000160303"/>
<evidence type="ECO:0000256" key="1">
    <source>
        <dbReference type="ARBA" id="ARBA00004123"/>
    </source>
</evidence>
<dbReference type="Gene3D" id="1.10.10.60">
    <property type="entry name" value="Homeodomain-like"/>
    <property type="match status" value="1"/>
</dbReference>
<evidence type="ECO:0008006" key="12">
    <source>
        <dbReference type="Google" id="ProtNLM"/>
    </source>
</evidence>
<dbReference type="PANTHER" id="PTHR16089:SF19">
    <property type="entry name" value="TRANSCRIPTIONAL-REGULATING FACTOR 1"/>
    <property type="match status" value="1"/>
</dbReference>
<dbReference type="InterPro" id="IPR017884">
    <property type="entry name" value="SANT_dom"/>
</dbReference>
<dbReference type="GO" id="GO:0003714">
    <property type="term" value="F:transcription corepressor activity"/>
    <property type="evidence" value="ECO:0007669"/>
    <property type="project" value="TreeGrafter"/>
</dbReference>
<dbReference type="SUPFAM" id="SSF46689">
    <property type="entry name" value="Homeodomain-like"/>
    <property type="match status" value="1"/>
</dbReference>
<feature type="compositionally biased region" description="Gly residues" evidence="6">
    <location>
        <begin position="368"/>
        <end position="378"/>
    </location>
</feature>
<feature type="compositionally biased region" description="Pro residues" evidence="6">
    <location>
        <begin position="134"/>
        <end position="145"/>
    </location>
</feature>
<dbReference type="Proteomes" id="UP000694558">
    <property type="component" value="Chromosome 1"/>
</dbReference>
<sequence>QTYFTVYFPTYRFTHFLLFPGHLPSSLPSSPGHLTSPCTPAPSRPRSPPAPGDLPSPCTPAPSRPRSHPAPGDLPSPCTPAPSRPRSPPAPGDSPSPCTPAPSRPRSPPAPGDFPSPCTPAPSRPRSPQHQVTPPSPCTPAPSRPRSPQHQVTPPHLVPEPPHVLAPPQLFFCSQNHDPGFVDPNWTEPEFLYGDTFSFQNQTTSHPHLQNQNQNQFSTGVTHSYGVSGQDPWGLLQPPLSQTQWPPLGSVSGGAALGSWNSLDFSSSSTDDFNSQFLPDSNGPQDFCSPNTPGPSPHYPQTLTTCSPGPQSHHGDESLYFHSQTFTDFSCCPRPSDNCPLTSGPGQTIPHLLLIQDQVGSETSFSPGAGGGGGGRGVSGAAQAPSLPAGPTWTGGGGRAHWTWIKSPQSEMGPKVLDHRLLCTVCHRDFRSLPALNGHMRSHGGGVRSATCLKKVLAPPPVPTSVSMVMPVSVPVPPRGGAQRRGGQRRRGRHLPPATGGAVLYRSMMHLEEEEEEDEVHYTPPPMLCPLRAGPGLYCSLTTRRQQLHHTHNGLIDFVAMETLIRETIEPRINVGQGFQAEVPPLRKYAHSNPQNALLLWTPWAELEEPTNQHRVKALLTMARSSVVPGGAASPDHALHVLSESRGDFLLTVEKLLSTSDSLTGVSWSAAETRLLVQSLQLHSKNFRRVQRAVQTKSLPQCVEFYYLWKKKLSLRVRTPTGPGLTVTLPDTNVRNCQMTERRLCVNESHTTTVHVKKSHSV</sequence>
<evidence type="ECO:0000256" key="3">
    <source>
        <dbReference type="ARBA" id="ARBA00023163"/>
    </source>
</evidence>
<organism evidence="10 11">
    <name type="scientific">Scophthalmus maximus</name>
    <name type="common">Turbot</name>
    <name type="synonym">Psetta maxima</name>
    <dbReference type="NCBI Taxonomy" id="52904"/>
    <lineage>
        <taxon>Eukaryota</taxon>
        <taxon>Metazoa</taxon>
        <taxon>Chordata</taxon>
        <taxon>Craniata</taxon>
        <taxon>Vertebrata</taxon>
        <taxon>Euteleostomi</taxon>
        <taxon>Actinopterygii</taxon>
        <taxon>Neopterygii</taxon>
        <taxon>Teleostei</taxon>
        <taxon>Neoteleostei</taxon>
        <taxon>Acanthomorphata</taxon>
        <taxon>Carangaria</taxon>
        <taxon>Pleuronectiformes</taxon>
        <taxon>Pleuronectoidei</taxon>
        <taxon>Scophthalmidae</taxon>
        <taxon>Scophthalmus</taxon>
    </lineage>
</organism>
<keyword evidence="5" id="KW-0479">Metal-binding</keyword>
<evidence type="ECO:0000313" key="11">
    <source>
        <dbReference type="Proteomes" id="UP000694558"/>
    </source>
</evidence>
<dbReference type="GO" id="GO:0008270">
    <property type="term" value="F:zinc ion binding"/>
    <property type="evidence" value="ECO:0007669"/>
    <property type="project" value="UniProtKB-KW"/>
</dbReference>
<evidence type="ECO:0000259" key="9">
    <source>
        <dbReference type="PROSITE" id="PS51293"/>
    </source>
</evidence>
<name>A0A8D3E3I2_SCOMX</name>
<feature type="region of interest" description="Disordered" evidence="6">
    <location>
        <begin position="469"/>
        <end position="499"/>
    </location>
</feature>
<evidence type="ECO:0000259" key="8">
    <source>
        <dbReference type="PROSITE" id="PS51156"/>
    </source>
</evidence>
<dbReference type="InterPro" id="IPR009057">
    <property type="entry name" value="Homeodomain-like_sf"/>
</dbReference>
<dbReference type="Ensembl" id="ENSSMAT00000038187.1">
    <property type="protein sequence ID" value="ENSSMAP00000066341.1"/>
    <property type="gene ID" value="ENSSMAG00000023958.1"/>
</dbReference>
<proteinExistence type="predicted"/>
<dbReference type="PANTHER" id="PTHR16089">
    <property type="entry name" value="REST COREPRESSOR COREST PROTEIN-RELATED"/>
    <property type="match status" value="1"/>
</dbReference>
<dbReference type="PROSITE" id="PS51156">
    <property type="entry name" value="ELM2"/>
    <property type="match status" value="1"/>
</dbReference>
<feature type="domain" description="SANT" evidence="9">
    <location>
        <begin position="663"/>
        <end position="714"/>
    </location>
</feature>
<feature type="region of interest" description="Disordered" evidence="6">
    <location>
        <begin position="361"/>
        <end position="381"/>
    </location>
</feature>
<dbReference type="SMART" id="SM01189">
    <property type="entry name" value="ELM2"/>
    <property type="match status" value="1"/>
</dbReference>
<dbReference type="InterPro" id="IPR001005">
    <property type="entry name" value="SANT/Myb"/>
</dbReference>
<keyword evidence="2" id="KW-0805">Transcription regulation</keyword>
<dbReference type="SMART" id="SM00717">
    <property type="entry name" value="SANT"/>
    <property type="match status" value="1"/>
</dbReference>
<dbReference type="PROSITE" id="PS50157">
    <property type="entry name" value="ZINC_FINGER_C2H2_2"/>
    <property type="match status" value="1"/>
</dbReference>
<dbReference type="GO" id="GO:0000118">
    <property type="term" value="C:histone deacetylase complex"/>
    <property type="evidence" value="ECO:0007669"/>
    <property type="project" value="TreeGrafter"/>
</dbReference>
<dbReference type="PROSITE" id="PS00028">
    <property type="entry name" value="ZINC_FINGER_C2H2_1"/>
    <property type="match status" value="1"/>
</dbReference>
<evidence type="ECO:0000313" key="10">
    <source>
        <dbReference type="Ensembl" id="ENSSMAP00000066341.1"/>
    </source>
</evidence>
<reference evidence="10" key="2">
    <citation type="submission" date="2025-08" db="UniProtKB">
        <authorList>
            <consortium name="Ensembl"/>
        </authorList>
    </citation>
    <scope>IDENTIFICATION</scope>
</reference>
<dbReference type="PRINTS" id="PR01217">
    <property type="entry name" value="PRICHEXTENSN"/>
</dbReference>
<feature type="domain" description="ELM2" evidence="8">
    <location>
        <begin position="571"/>
        <end position="660"/>
    </location>
</feature>
<dbReference type="PROSITE" id="PS51293">
    <property type="entry name" value="SANT"/>
    <property type="match status" value="1"/>
</dbReference>
<feature type="domain" description="C2H2-type" evidence="7">
    <location>
        <begin position="421"/>
        <end position="448"/>
    </location>
</feature>
<dbReference type="InterPro" id="IPR051066">
    <property type="entry name" value="Trans_reg/Corepressor"/>
</dbReference>
<keyword evidence="5" id="KW-0863">Zinc-finger</keyword>
<dbReference type="Pfam" id="PF01448">
    <property type="entry name" value="ELM2"/>
    <property type="match status" value="1"/>
</dbReference>
<feature type="compositionally biased region" description="Pro residues" evidence="6">
    <location>
        <begin position="72"/>
        <end position="125"/>
    </location>
</feature>
<keyword evidence="3" id="KW-0804">Transcription</keyword>
<keyword evidence="4" id="KW-0539">Nucleus</keyword>
<dbReference type="Pfam" id="PF13912">
    <property type="entry name" value="zf-C2H2_6"/>
    <property type="match status" value="1"/>
</dbReference>
<feature type="region of interest" description="Disordered" evidence="6">
    <location>
        <begin position="29"/>
        <end position="163"/>
    </location>
</feature>
<evidence type="ECO:0000256" key="6">
    <source>
        <dbReference type="SAM" id="MobiDB-lite"/>
    </source>
</evidence>
<reference evidence="10" key="1">
    <citation type="submission" date="2023-05" db="EMBL/GenBank/DDBJ databases">
        <title>High-quality long-read genome of Scophthalmus maximus.</title>
        <authorList>
            <person name="Lien S."/>
            <person name="Martinez P."/>
        </authorList>
    </citation>
    <scope>NUCLEOTIDE SEQUENCE [LARGE SCALE GENOMIC DNA]</scope>
</reference>
<accession>A0A8D3E3I2</accession>
<evidence type="ECO:0000259" key="7">
    <source>
        <dbReference type="PROSITE" id="PS50157"/>
    </source>
</evidence>
<dbReference type="GO" id="GO:0005667">
    <property type="term" value="C:transcription regulator complex"/>
    <property type="evidence" value="ECO:0007669"/>
    <property type="project" value="TreeGrafter"/>
</dbReference>
<protein>
    <recommendedName>
        <fullName evidence="12">Transcriptional-regulating factor 1-like</fullName>
    </recommendedName>
</protein>
<keyword evidence="5" id="KW-0862">Zinc</keyword>
<feature type="compositionally biased region" description="Pro residues" evidence="6">
    <location>
        <begin position="39"/>
        <end position="63"/>
    </location>
</feature>
<evidence type="ECO:0000256" key="2">
    <source>
        <dbReference type="ARBA" id="ARBA00023015"/>
    </source>
</evidence>
<evidence type="ECO:0000256" key="5">
    <source>
        <dbReference type="PROSITE-ProRule" id="PRU00042"/>
    </source>
</evidence>
<dbReference type="InterPro" id="IPR013087">
    <property type="entry name" value="Znf_C2H2_type"/>
</dbReference>